<evidence type="ECO:0000313" key="12">
    <source>
        <dbReference type="Proteomes" id="UP000197334"/>
    </source>
</evidence>
<evidence type="ECO:0000256" key="6">
    <source>
        <dbReference type="ARBA" id="ARBA00022989"/>
    </source>
</evidence>
<keyword evidence="5 9" id="KW-0812">Transmembrane</keyword>
<gene>
    <name evidence="11" type="ORF">JI62_14660</name>
</gene>
<comment type="subcellular location">
    <subcellularLocation>
        <location evidence="1 9">Cell inner membrane</location>
        <topology evidence="1 9">Multi-pass membrane protein</topology>
    </subcellularLocation>
</comment>
<protein>
    <recommendedName>
        <fullName evidence="9">TRAP transporter small permease protein</fullName>
    </recommendedName>
</protein>
<keyword evidence="4 9" id="KW-0997">Cell inner membrane</keyword>
<comment type="caution">
    <text evidence="11">The sequence shown here is derived from an EMBL/GenBank/DDBJ whole genome shotgun (WGS) entry which is preliminary data.</text>
</comment>
<keyword evidence="12" id="KW-1185">Reference proteome</keyword>
<keyword evidence="2 9" id="KW-0813">Transport</keyword>
<keyword evidence="7 9" id="KW-0472">Membrane</keyword>
<dbReference type="RefSeq" id="WP_088700876.1">
    <property type="nucleotide sequence ID" value="NZ_JPUA01000034.1"/>
</dbReference>
<dbReference type="PANTHER" id="PTHR35011:SF5">
    <property type="entry name" value="SIALIC ACID TRAP TRANSPORTER SMALL PERMEASE PROTEIN SIAQ"/>
    <property type="match status" value="1"/>
</dbReference>
<evidence type="ECO:0000256" key="9">
    <source>
        <dbReference type="RuleBase" id="RU369079"/>
    </source>
</evidence>
<feature type="transmembrane region" description="Helical" evidence="9">
    <location>
        <begin position="47"/>
        <end position="67"/>
    </location>
</feature>
<evidence type="ECO:0000259" key="10">
    <source>
        <dbReference type="Pfam" id="PF04290"/>
    </source>
</evidence>
<dbReference type="OrthoDB" id="4964541at2"/>
<dbReference type="AlphaFoldDB" id="A0A246RXJ3"/>
<comment type="similarity">
    <text evidence="8 9">Belongs to the TRAP transporter small permease family.</text>
</comment>
<dbReference type="EMBL" id="JPUA01000034">
    <property type="protein sequence ID" value="OWV28878.1"/>
    <property type="molecule type" value="Genomic_DNA"/>
</dbReference>
<keyword evidence="6 9" id="KW-1133">Transmembrane helix</keyword>
<feature type="transmembrane region" description="Helical" evidence="9">
    <location>
        <begin position="88"/>
        <end position="106"/>
    </location>
</feature>
<feature type="transmembrane region" description="Helical" evidence="9">
    <location>
        <begin position="12"/>
        <end position="32"/>
    </location>
</feature>
<evidence type="ECO:0000256" key="7">
    <source>
        <dbReference type="ARBA" id="ARBA00023136"/>
    </source>
</evidence>
<dbReference type="Proteomes" id="UP000197334">
    <property type="component" value="Unassembled WGS sequence"/>
</dbReference>
<comment type="subunit">
    <text evidence="9">The complex comprises the extracytoplasmic solute receptor protein and the two transmembrane proteins.</text>
</comment>
<evidence type="ECO:0000256" key="5">
    <source>
        <dbReference type="ARBA" id="ARBA00022692"/>
    </source>
</evidence>
<dbReference type="PANTHER" id="PTHR35011">
    <property type="entry name" value="2,3-DIKETO-L-GULONATE TRAP TRANSPORTER SMALL PERMEASE PROTEIN YIAM"/>
    <property type="match status" value="1"/>
</dbReference>
<feature type="domain" description="Tripartite ATP-independent periplasmic transporters DctQ component" evidence="10">
    <location>
        <begin position="23"/>
        <end position="145"/>
    </location>
</feature>
<proteinExistence type="inferred from homology"/>
<reference evidence="11 12" key="1">
    <citation type="submission" date="2014-08" db="EMBL/GenBank/DDBJ databases">
        <title>Draft genome sequence of a novel L-asparaginase producing marine bacterium, Halomonas campaniensis.</title>
        <authorList>
            <person name="Sundarakrishnan B."/>
            <person name="Moushumi Priya A."/>
            <person name="Raman G."/>
            <person name="Sakthivel N."/>
            <person name="Park S."/>
            <person name="Jayachandran S."/>
        </authorList>
    </citation>
    <scope>NUCLEOTIDE SEQUENCE [LARGE SCALE GENOMIC DNA]</scope>
    <source>
        <strain evidence="11 12">SK03</strain>
    </source>
</reference>
<evidence type="ECO:0000256" key="3">
    <source>
        <dbReference type="ARBA" id="ARBA00022475"/>
    </source>
</evidence>
<dbReference type="GO" id="GO:0015740">
    <property type="term" value="P:C4-dicarboxylate transport"/>
    <property type="evidence" value="ECO:0007669"/>
    <property type="project" value="TreeGrafter"/>
</dbReference>
<dbReference type="GO" id="GO:0005886">
    <property type="term" value="C:plasma membrane"/>
    <property type="evidence" value="ECO:0007669"/>
    <property type="project" value="UniProtKB-SubCell"/>
</dbReference>
<dbReference type="InterPro" id="IPR055348">
    <property type="entry name" value="DctQ"/>
</dbReference>
<evidence type="ECO:0000256" key="2">
    <source>
        <dbReference type="ARBA" id="ARBA00022448"/>
    </source>
</evidence>
<evidence type="ECO:0000256" key="8">
    <source>
        <dbReference type="ARBA" id="ARBA00038436"/>
    </source>
</evidence>
<keyword evidence="3" id="KW-1003">Cell membrane</keyword>
<sequence length="159" mass="18166">MRRYLDNAFATLGAMTVAIFAAIMALIFIQVINRFLLGLPLFWTEEVVRMLLVWLVLMGTPVVVYKCDDIKVELFRFNNDRFERIRRFVVAAISIIFCAVLAYWGYLFTLRALGTMQPSLGISRAWLYAPIPIGGVLTILAFIVRRDEVKKVSGVEELL</sequence>
<comment type="function">
    <text evidence="9">Part of the tripartite ATP-independent periplasmic (TRAP) transport system.</text>
</comment>
<dbReference type="GO" id="GO:0022857">
    <property type="term" value="F:transmembrane transporter activity"/>
    <property type="evidence" value="ECO:0007669"/>
    <property type="project" value="UniProtKB-UniRule"/>
</dbReference>
<evidence type="ECO:0000256" key="4">
    <source>
        <dbReference type="ARBA" id="ARBA00022519"/>
    </source>
</evidence>
<accession>A0A246RXJ3</accession>
<feature type="transmembrane region" description="Helical" evidence="9">
    <location>
        <begin position="126"/>
        <end position="144"/>
    </location>
</feature>
<organism evidence="11 12">
    <name type="scientific">Halomonas campaniensis</name>
    <dbReference type="NCBI Taxonomy" id="213554"/>
    <lineage>
        <taxon>Bacteria</taxon>
        <taxon>Pseudomonadati</taxon>
        <taxon>Pseudomonadota</taxon>
        <taxon>Gammaproteobacteria</taxon>
        <taxon>Oceanospirillales</taxon>
        <taxon>Halomonadaceae</taxon>
        <taxon>Halomonas</taxon>
    </lineage>
</organism>
<evidence type="ECO:0000313" key="11">
    <source>
        <dbReference type="EMBL" id="OWV28878.1"/>
    </source>
</evidence>
<dbReference type="InterPro" id="IPR007387">
    <property type="entry name" value="TRAP_DctQ"/>
</dbReference>
<name>A0A246RXJ3_9GAMM</name>
<dbReference type="Pfam" id="PF04290">
    <property type="entry name" value="DctQ"/>
    <property type="match status" value="1"/>
</dbReference>
<evidence type="ECO:0000256" key="1">
    <source>
        <dbReference type="ARBA" id="ARBA00004429"/>
    </source>
</evidence>